<dbReference type="PANTHER" id="PTHR43196:SF2">
    <property type="entry name" value="PHOSPHOADENOSINE PHOSPHOSULFATE REDUCTASE"/>
    <property type="match status" value="1"/>
</dbReference>
<sequence length="323" mass="37270">MNETFNIHEYDHYLIMFSGGKDSTASFLHLLDLGIPISKIELWHHLIDGKEHRFMDWECTEDYCRKFADAFLVPIYFSWKQGGFEGEMLRNNTPTKETYFETPDGLFHSGGKGKANTRFQFPQLSANLSQRWCSPYLKIDVAASAIVNQPRFNGKKVLVISGERAEESPSRKHYLFFETDRADNRNGRKKRHVDRCRIIHHWNEKRVWDIIAVYKIIVHPCYYLGYGRCSCKWCIFASPSQVATSFALSPKQGAKIAEYEKQFGKNIHPGIDLGSYSSKGLVYEGVFQFPSIAAQAISRNYLLPIFCDNWILPAGAYKSFHNH</sequence>
<dbReference type="AlphaFoldDB" id="A0A1V9G4F8"/>
<dbReference type="InterPro" id="IPR002500">
    <property type="entry name" value="PAPS_reduct_dom"/>
</dbReference>
<protein>
    <recommendedName>
        <fullName evidence="1">Phosphoadenosine phosphosulphate reductase domain-containing protein</fullName>
    </recommendedName>
</protein>
<dbReference type="InterPro" id="IPR050128">
    <property type="entry name" value="Sulfate_adenylyltrnsfr_sub2"/>
</dbReference>
<dbReference type="OrthoDB" id="9772814at2"/>
<accession>A0A1V9G4F8</accession>
<dbReference type="Pfam" id="PF01507">
    <property type="entry name" value="PAPS_reduct"/>
    <property type="match status" value="1"/>
</dbReference>
<dbReference type="PANTHER" id="PTHR43196">
    <property type="entry name" value="SULFATE ADENYLYLTRANSFERASE SUBUNIT 2"/>
    <property type="match status" value="1"/>
</dbReference>
<gene>
    <name evidence="2" type="ORF">A3860_17410</name>
</gene>
<feature type="domain" description="Phosphoadenosine phosphosulphate reductase" evidence="1">
    <location>
        <begin position="115"/>
        <end position="234"/>
    </location>
</feature>
<reference evidence="2 3" key="1">
    <citation type="submission" date="2016-03" db="EMBL/GenBank/DDBJ databases">
        <title>Niastella vici sp. nov., isolated from farmland soil.</title>
        <authorList>
            <person name="Chen L."/>
            <person name="Wang D."/>
            <person name="Yang S."/>
            <person name="Wang G."/>
        </authorList>
    </citation>
    <scope>NUCLEOTIDE SEQUENCE [LARGE SCALE GENOMIC DNA]</scope>
    <source>
        <strain evidence="2 3">DJ57</strain>
    </source>
</reference>
<evidence type="ECO:0000259" key="1">
    <source>
        <dbReference type="Pfam" id="PF01507"/>
    </source>
</evidence>
<name>A0A1V9G4F8_9BACT</name>
<keyword evidence="3" id="KW-1185">Reference proteome</keyword>
<dbReference type="SUPFAM" id="SSF52402">
    <property type="entry name" value="Adenine nucleotide alpha hydrolases-like"/>
    <property type="match status" value="1"/>
</dbReference>
<organism evidence="2 3">
    <name type="scientific">Niastella vici</name>
    <dbReference type="NCBI Taxonomy" id="1703345"/>
    <lineage>
        <taxon>Bacteria</taxon>
        <taxon>Pseudomonadati</taxon>
        <taxon>Bacteroidota</taxon>
        <taxon>Chitinophagia</taxon>
        <taxon>Chitinophagales</taxon>
        <taxon>Chitinophagaceae</taxon>
        <taxon>Niastella</taxon>
    </lineage>
</organism>
<evidence type="ECO:0000313" key="2">
    <source>
        <dbReference type="EMBL" id="OQP65442.1"/>
    </source>
</evidence>
<dbReference type="Gene3D" id="3.40.50.620">
    <property type="entry name" value="HUPs"/>
    <property type="match status" value="1"/>
</dbReference>
<dbReference type="GO" id="GO:0003824">
    <property type="term" value="F:catalytic activity"/>
    <property type="evidence" value="ECO:0007669"/>
    <property type="project" value="InterPro"/>
</dbReference>
<dbReference type="RefSeq" id="WP_081146273.1">
    <property type="nucleotide sequence ID" value="NZ_LVYD01000024.1"/>
</dbReference>
<dbReference type="Proteomes" id="UP000192796">
    <property type="component" value="Unassembled WGS sequence"/>
</dbReference>
<evidence type="ECO:0000313" key="3">
    <source>
        <dbReference type="Proteomes" id="UP000192796"/>
    </source>
</evidence>
<comment type="caution">
    <text evidence="2">The sequence shown here is derived from an EMBL/GenBank/DDBJ whole genome shotgun (WGS) entry which is preliminary data.</text>
</comment>
<dbReference type="STRING" id="1703345.A3860_17410"/>
<dbReference type="EMBL" id="LVYD01000024">
    <property type="protein sequence ID" value="OQP65442.1"/>
    <property type="molecule type" value="Genomic_DNA"/>
</dbReference>
<proteinExistence type="predicted"/>
<dbReference type="InterPro" id="IPR014729">
    <property type="entry name" value="Rossmann-like_a/b/a_fold"/>
</dbReference>